<dbReference type="NCBIfam" id="TIGR00254">
    <property type="entry name" value="GGDEF"/>
    <property type="match status" value="1"/>
</dbReference>
<keyword evidence="2" id="KW-1133">Transmembrane helix</keyword>
<gene>
    <name evidence="4" type="ORF">JCM9140_901</name>
</gene>
<dbReference type="CDD" id="cd01949">
    <property type="entry name" value="GGDEF"/>
    <property type="match status" value="1"/>
</dbReference>
<comment type="caution">
    <text evidence="4">The sequence shown here is derived from an EMBL/GenBank/DDBJ whole genome shotgun (WGS) entry which is preliminary data.</text>
</comment>
<name>W4PZ53_9BACI</name>
<dbReference type="Pfam" id="PF00990">
    <property type="entry name" value="GGDEF"/>
    <property type="match status" value="1"/>
</dbReference>
<dbReference type="Proteomes" id="UP000018890">
    <property type="component" value="Unassembled WGS sequence"/>
</dbReference>
<feature type="transmembrane region" description="Helical" evidence="2">
    <location>
        <begin position="36"/>
        <end position="55"/>
    </location>
</feature>
<accession>W4PZ53</accession>
<dbReference type="InterPro" id="IPR043128">
    <property type="entry name" value="Rev_trsase/Diguanyl_cyclase"/>
</dbReference>
<dbReference type="PANTHER" id="PTHR45138:SF9">
    <property type="entry name" value="DIGUANYLATE CYCLASE DGCM-RELATED"/>
    <property type="match status" value="1"/>
</dbReference>
<dbReference type="InterPro" id="IPR050469">
    <property type="entry name" value="Diguanylate_Cyclase"/>
</dbReference>
<dbReference type="PANTHER" id="PTHR45138">
    <property type="entry name" value="REGULATORY COMPONENTS OF SENSORY TRANSDUCTION SYSTEM"/>
    <property type="match status" value="1"/>
</dbReference>
<feature type="transmembrane region" description="Helical" evidence="2">
    <location>
        <begin position="67"/>
        <end position="89"/>
    </location>
</feature>
<evidence type="ECO:0000256" key="1">
    <source>
        <dbReference type="SAM" id="Coils"/>
    </source>
</evidence>
<organism evidence="4 5">
    <name type="scientific">Halalkalibacter wakoensis JCM 9140</name>
    <dbReference type="NCBI Taxonomy" id="1236970"/>
    <lineage>
        <taxon>Bacteria</taxon>
        <taxon>Bacillati</taxon>
        <taxon>Bacillota</taxon>
        <taxon>Bacilli</taxon>
        <taxon>Bacillales</taxon>
        <taxon>Bacillaceae</taxon>
        <taxon>Halalkalibacter</taxon>
    </lineage>
</organism>
<keyword evidence="2" id="KW-0472">Membrane</keyword>
<sequence length="408" mass="47066">MKLLDSSLFSTLDITEEKQKLLKDYLFHENVQRCKLFAKLVILFEMILIALNVLATYSSNTSFINPYLIFYITLVVFSFLLLFYIFLFEKKERLTEKEGKWFQAGVLGFVSFFLLWGTVVTLWDQKEYGHVMVFAINFMCVSVLFHASNRTILTLYSLPTIVLVIGLPFFQSSTEVLFGHYVNLLVFLFFCWLASRMLYRSHVSAFYSKMLLMEKNKELAKKIEENEKINNQLQQANVSLHQLTLIDELTKIPNRRGFQSYINNALHDDKRSRTLAILMLDIDYFKLFNDHYGHIEGDHVIQMVAQNIHACIDPAVSFSARFGGEEFVVAIFDQEKRDVVELGGKIRNSVLKSRIAHNFSLCHDVVTVSIGAAIACVQSVEDVEQLMIAADETLYKAKQNGRNRFEVS</sequence>
<dbReference type="InterPro" id="IPR000160">
    <property type="entry name" value="GGDEF_dom"/>
</dbReference>
<dbReference type="FunFam" id="3.30.70.270:FF:000001">
    <property type="entry name" value="Diguanylate cyclase domain protein"/>
    <property type="match status" value="1"/>
</dbReference>
<evidence type="ECO:0000313" key="4">
    <source>
        <dbReference type="EMBL" id="GAE24935.1"/>
    </source>
</evidence>
<feature type="transmembrane region" description="Helical" evidence="2">
    <location>
        <begin position="152"/>
        <end position="170"/>
    </location>
</feature>
<dbReference type="AlphaFoldDB" id="W4PZ53"/>
<feature type="transmembrane region" description="Helical" evidence="2">
    <location>
        <begin position="176"/>
        <end position="199"/>
    </location>
</feature>
<keyword evidence="2" id="KW-0812">Transmembrane</keyword>
<evidence type="ECO:0000313" key="5">
    <source>
        <dbReference type="Proteomes" id="UP000018890"/>
    </source>
</evidence>
<dbReference type="STRING" id="1236970.JCM9140_901"/>
<dbReference type="GO" id="GO:0052621">
    <property type="term" value="F:diguanylate cyclase activity"/>
    <property type="evidence" value="ECO:0007669"/>
    <property type="project" value="TreeGrafter"/>
</dbReference>
<keyword evidence="1" id="KW-0175">Coiled coil</keyword>
<dbReference type="SUPFAM" id="SSF55073">
    <property type="entry name" value="Nucleotide cyclase"/>
    <property type="match status" value="1"/>
</dbReference>
<keyword evidence="5" id="KW-1185">Reference proteome</keyword>
<dbReference type="SMART" id="SM00267">
    <property type="entry name" value="GGDEF"/>
    <property type="match status" value="1"/>
</dbReference>
<dbReference type="Gene3D" id="3.30.70.270">
    <property type="match status" value="1"/>
</dbReference>
<evidence type="ECO:0000256" key="2">
    <source>
        <dbReference type="SAM" id="Phobius"/>
    </source>
</evidence>
<reference evidence="4" key="1">
    <citation type="journal article" date="2014" name="Genome Announc.">
        <title>Draft Genome Sequences of Three Alkaliphilic Bacillus Strains, Bacillus wakoensis JCM 9140T, Bacillus akibai JCM 9157T, and Bacillus hemicellulosilyticus JCM 9152T.</title>
        <authorList>
            <person name="Yuki M."/>
            <person name="Oshima K."/>
            <person name="Suda W."/>
            <person name="Oshida Y."/>
            <person name="Kitamura K."/>
            <person name="Iida T."/>
            <person name="Hattori M."/>
            <person name="Ohkuma M."/>
        </authorList>
    </citation>
    <scope>NUCLEOTIDE SEQUENCE [LARGE SCALE GENOMIC DNA]</scope>
    <source>
        <strain evidence="4">JCM 9140</strain>
    </source>
</reference>
<dbReference type="EMBL" id="BAUT01000005">
    <property type="protein sequence ID" value="GAE24935.1"/>
    <property type="molecule type" value="Genomic_DNA"/>
</dbReference>
<feature type="domain" description="GGDEF" evidence="3">
    <location>
        <begin position="273"/>
        <end position="408"/>
    </location>
</feature>
<protein>
    <submittedName>
        <fullName evidence="4">Response regulator</fullName>
    </submittedName>
</protein>
<dbReference type="GO" id="GO:1902201">
    <property type="term" value="P:negative regulation of bacterial-type flagellum-dependent cell motility"/>
    <property type="evidence" value="ECO:0007669"/>
    <property type="project" value="TreeGrafter"/>
</dbReference>
<feature type="transmembrane region" description="Helical" evidence="2">
    <location>
        <begin position="128"/>
        <end position="145"/>
    </location>
</feature>
<dbReference type="GO" id="GO:0005886">
    <property type="term" value="C:plasma membrane"/>
    <property type="evidence" value="ECO:0007669"/>
    <property type="project" value="TreeGrafter"/>
</dbReference>
<dbReference type="InterPro" id="IPR029787">
    <property type="entry name" value="Nucleotide_cyclase"/>
</dbReference>
<dbReference type="RefSeq" id="WP_052002047.1">
    <property type="nucleotide sequence ID" value="NZ_BAUT01000005.1"/>
</dbReference>
<feature type="transmembrane region" description="Helical" evidence="2">
    <location>
        <begin position="101"/>
        <end position="122"/>
    </location>
</feature>
<proteinExistence type="predicted"/>
<dbReference type="PROSITE" id="PS50887">
    <property type="entry name" value="GGDEF"/>
    <property type="match status" value="1"/>
</dbReference>
<feature type="coiled-coil region" evidence="1">
    <location>
        <begin position="212"/>
        <end position="239"/>
    </location>
</feature>
<dbReference type="GO" id="GO:0043709">
    <property type="term" value="P:cell adhesion involved in single-species biofilm formation"/>
    <property type="evidence" value="ECO:0007669"/>
    <property type="project" value="TreeGrafter"/>
</dbReference>
<evidence type="ECO:0000259" key="3">
    <source>
        <dbReference type="PROSITE" id="PS50887"/>
    </source>
</evidence>